<dbReference type="EMBL" id="AVGG01000019">
    <property type="protein sequence ID" value="ESU26211.1"/>
    <property type="molecule type" value="Genomic_DNA"/>
</dbReference>
<evidence type="ECO:0000313" key="2">
    <source>
        <dbReference type="Proteomes" id="UP000018004"/>
    </source>
</evidence>
<comment type="caution">
    <text evidence="1">The sequence shown here is derived from an EMBL/GenBank/DDBJ whole genome shotgun (WGS) entry which is preliminary data.</text>
</comment>
<organism evidence="1 2">
    <name type="scientific">Flavobacterium limnosediminis JC2902</name>
    <dbReference type="NCBI Taxonomy" id="1341181"/>
    <lineage>
        <taxon>Bacteria</taxon>
        <taxon>Pseudomonadati</taxon>
        <taxon>Bacteroidota</taxon>
        <taxon>Flavobacteriia</taxon>
        <taxon>Flavobacteriales</taxon>
        <taxon>Flavobacteriaceae</taxon>
        <taxon>Flavobacterium</taxon>
    </lineage>
</organism>
<dbReference type="Proteomes" id="UP000018004">
    <property type="component" value="Unassembled WGS sequence"/>
</dbReference>
<name>V6SI19_9FLAO</name>
<dbReference type="PATRIC" id="fig|1341181.4.peg.2646"/>
<evidence type="ECO:0000313" key="1">
    <source>
        <dbReference type="EMBL" id="ESU26211.1"/>
    </source>
</evidence>
<protein>
    <submittedName>
        <fullName evidence="1">Uncharacterized protein</fullName>
    </submittedName>
</protein>
<accession>V6SI19</accession>
<dbReference type="AlphaFoldDB" id="V6SI19"/>
<sequence length="50" mass="5926">MRFMKSTYGNSGKANNIKMKPFSERTDFSYDFQDLDIKRIEFSAPQNQEI</sequence>
<keyword evidence="2" id="KW-1185">Reference proteome</keyword>
<reference evidence="1 2" key="1">
    <citation type="submission" date="2013-08" db="EMBL/GenBank/DDBJ databases">
        <title>Flavobacterium limnosediminis JC2902 genome sequencing.</title>
        <authorList>
            <person name="Lee K."/>
            <person name="Yi H."/>
            <person name="Park S."/>
            <person name="Chun J."/>
        </authorList>
    </citation>
    <scope>NUCLEOTIDE SEQUENCE [LARGE SCALE GENOMIC DNA]</scope>
    <source>
        <strain evidence="1 2">JC2902</strain>
    </source>
</reference>
<proteinExistence type="predicted"/>
<dbReference type="STRING" id="1341181.FLJC2902T_26910"/>
<gene>
    <name evidence="1" type="ORF">FLJC2902T_26910</name>
</gene>